<proteinExistence type="inferred from homology"/>
<dbReference type="InterPro" id="IPR012588">
    <property type="entry name" value="Exosome-assoc_fac_Rrp6_N"/>
</dbReference>
<evidence type="ECO:0000256" key="2">
    <source>
        <dbReference type="ARBA" id="ARBA00022552"/>
    </source>
</evidence>
<keyword evidence="12" id="KW-1185">Reference proteome</keyword>
<keyword evidence="6" id="KW-0269">Exonuclease</keyword>
<evidence type="ECO:0000256" key="7">
    <source>
        <dbReference type="ARBA" id="ARBA00023242"/>
    </source>
</evidence>
<dbReference type="InterPro" id="IPR044876">
    <property type="entry name" value="HRDC_dom_sf"/>
</dbReference>
<dbReference type="SUPFAM" id="SSF47819">
    <property type="entry name" value="HRDC-like"/>
    <property type="match status" value="1"/>
</dbReference>
<dbReference type="CDD" id="cd06147">
    <property type="entry name" value="Rrp6p_like_exo"/>
    <property type="match status" value="1"/>
</dbReference>
<evidence type="ECO:0000256" key="4">
    <source>
        <dbReference type="ARBA" id="ARBA00022801"/>
    </source>
</evidence>
<dbReference type="Pfam" id="PF00570">
    <property type="entry name" value="HRDC"/>
    <property type="match status" value="1"/>
</dbReference>
<keyword evidence="2" id="KW-0698">rRNA processing</keyword>
<sequence>MSVRKSDTPGKGPSGSRSVPSTPENAGSRPVPPIDASPIRKYTDGGQKLLLDGMKSVLALPSGNSRDLYDTHPSFVRIMDAQANKVLHMISDVLKLHEVKGNIVVRDREEKFELLQEFNDSMLERINSNLDEVAGIKKKHETVLVQSEIQLPAQPRERLSGSWNNASSKKTAAPASMVKATLVTGTNIQRPQVNFKVPVDNAALNPFVPKIKEKPNSLKPLAVLPEYDEAGNIVSYLHPYEFELDRFEPTKGALKTVEPQEPLELESTPLGIIDREDQLPGLLKELKAASELAIDLEHHSYRTYQGFTCLMQISTRSKDYIIDALALREELHVLNEVFTNPKVVKVLHGSISDIEWLQRDLSLYIVNMFDTGEAAKVLEFSRIGLQFLLKHYCNIETDKAYQLADWRIRPMPHNFIEYARKDTHYLLYIYDRMRNELIEKGASFLPTVYNRSTFLCKQRYVKPLINEDAIMNIYRRSKHVFDQRQMYAFREILYWRDKIARQEDESPGYVLPQHMALDIASKLPREMQGIIACCTPVPSLVRQHLHTLHQIILKAREISLNKSVSATIEHQKDTRHKMQSTFDLNNPLFCPHDSSQGVHLETNLPTLLDSSSKIGVCEEVLGGMLKDQPDAGVFEESKTRTLDEKGRLILDGSMSEDSKMVNFIEMHYQTKQLDANQSLNGSVYLSYQDRKFNTPYERHLETCRNRYQNEDEPEEEAKPSPMVKKEPDQAIERTSVKPEPTTDSKLPLKAQKRQEEWEAKRKLVQTESADKIRFSNFEPPKKKEKTDRLSKGEFPMQIKQQNERNNVDKDAASEDDDDVDDERNVSGPSSQNNSFANGGKKSKNKKKKFKKQGKSGQKEFKQNSNKPVPFDYGQVDYTRFQGGSKPLPVKGKGGKFFARKQSQQGTGEGSAEGEGSTMKKALHPNSRIAKGIKQSQKMFNFSSNNLQKKK</sequence>
<evidence type="ECO:0000256" key="5">
    <source>
        <dbReference type="ARBA" id="ARBA00022835"/>
    </source>
</evidence>
<dbReference type="Pfam" id="PF08066">
    <property type="entry name" value="PMC2NT"/>
    <property type="match status" value="1"/>
</dbReference>
<name>A0ABM1Y7C1_AEDAL</name>
<feature type="domain" description="HRDC" evidence="10">
    <location>
        <begin position="482"/>
        <end position="562"/>
    </location>
</feature>
<dbReference type="InterPro" id="IPR010997">
    <property type="entry name" value="HRDC-like_sf"/>
</dbReference>
<evidence type="ECO:0000256" key="9">
    <source>
        <dbReference type="SAM" id="MobiDB-lite"/>
    </source>
</evidence>
<keyword evidence="7" id="KW-0539">Nucleus</keyword>
<feature type="compositionally biased region" description="Basic and acidic residues" evidence="9">
    <location>
        <begin position="752"/>
        <end position="761"/>
    </location>
</feature>
<keyword evidence="4" id="KW-0378">Hydrolase</keyword>
<organism evidence="11 12">
    <name type="scientific">Aedes albopictus</name>
    <name type="common">Asian tiger mosquito</name>
    <name type="synonym">Stegomyia albopicta</name>
    <dbReference type="NCBI Taxonomy" id="7160"/>
    <lineage>
        <taxon>Eukaryota</taxon>
        <taxon>Metazoa</taxon>
        <taxon>Ecdysozoa</taxon>
        <taxon>Arthropoda</taxon>
        <taxon>Hexapoda</taxon>
        <taxon>Insecta</taxon>
        <taxon>Pterygota</taxon>
        <taxon>Neoptera</taxon>
        <taxon>Endopterygota</taxon>
        <taxon>Diptera</taxon>
        <taxon>Nematocera</taxon>
        <taxon>Culicoidea</taxon>
        <taxon>Culicidae</taxon>
        <taxon>Culicinae</taxon>
        <taxon>Aedini</taxon>
        <taxon>Aedes</taxon>
        <taxon>Stegomyia</taxon>
    </lineage>
</organism>
<evidence type="ECO:0000256" key="1">
    <source>
        <dbReference type="ARBA" id="ARBA00004123"/>
    </source>
</evidence>
<feature type="compositionally biased region" description="Basic and acidic residues" evidence="9">
    <location>
        <begin position="801"/>
        <end position="812"/>
    </location>
</feature>
<dbReference type="InterPro" id="IPR036397">
    <property type="entry name" value="RNaseH_sf"/>
</dbReference>
<evidence type="ECO:0000256" key="6">
    <source>
        <dbReference type="ARBA" id="ARBA00022839"/>
    </source>
</evidence>
<dbReference type="SMART" id="SM00474">
    <property type="entry name" value="35EXOc"/>
    <property type="match status" value="1"/>
</dbReference>
<dbReference type="RefSeq" id="XP_029707642.2">
    <property type="nucleotide sequence ID" value="XM_029851782.2"/>
</dbReference>
<dbReference type="InterPro" id="IPR002121">
    <property type="entry name" value="HRDC_dom"/>
</dbReference>
<dbReference type="Gene3D" id="1.10.150.80">
    <property type="entry name" value="HRDC domain"/>
    <property type="match status" value="1"/>
</dbReference>
<accession>A0ABM1Y7C1</accession>
<feature type="region of interest" description="Disordered" evidence="9">
    <location>
        <begin position="706"/>
        <end position="923"/>
    </location>
</feature>
<comment type="subcellular location">
    <subcellularLocation>
        <location evidence="1">Nucleus</location>
    </subcellularLocation>
</comment>
<dbReference type="GeneID" id="109621583"/>
<dbReference type="Gene3D" id="3.30.420.10">
    <property type="entry name" value="Ribonuclease H-like superfamily/Ribonuclease H"/>
    <property type="match status" value="1"/>
</dbReference>
<reference evidence="11" key="2">
    <citation type="submission" date="2025-05" db="UniProtKB">
        <authorList>
            <consortium name="EnsemblMetazoa"/>
        </authorList>
    </citation>
    <scope>IDENTIFICATION</scope>
    <source>
        <strain evidence="11">Foshan</strain>
    </source>
</reference>
<dbReference type="SMART" id="SM00341">
    <property type="entry name" value="HRDC"/>
    <property type="match status" value="1"/>
</dbReference>
<dbReference type="EnsemblMetazoa" id="AALFPA23_006466.R8410">
    <property type="protein sequence ID" value="AALFPA23_006466.P8410"/>
    <property type="gene ID" value="AALFPA23_006466"/>
</dbReference>
<feature type="region of interest" description="Disordered" evidence="9">
    <location>
        <begin position="1"/>
        <end position="39"/>
    </location>
</feature>
<feature type="compositionally biased region" description="Basic residues" evidence="9">
    <location>
        <begin position="840"/>
        <end position="853"/>
    </location>
</feature>
<dbReference type="InterPro" id="IPR045092">
    <property type="entry name" value="Rrp6-like"/>
</dbReference>
<protein>
    <recommendedName>
        <fullName evidence="10">HRDC domain-containing protein</fullName>
    </recommendedName>
</protein>
<feature type="compositionally biased region" description="Polar residues" evidence="9">
    <location>
        <begin position="15"/>
        <end position="25"/>
    </location>
</feature>
<dbReference type="Pfam" id="PF01612">
    <property type="entry name" value="DNA_pol_A_exo1"/>
    <property type="match status" value="1"/>
</dbReference>
<dbReference type="InterPro" id="IPR012337">
    <property type="entry name" value="RNaseH-like_sf"/>
</dbReference>
<feature type="compositionally biased region" description="Basic and acidic residues" evidence="9">
    <location>
        <begin position="723"/>
        <end position="742"/>
    </location>
</feature>
<dbReference type="InterPro" id="IPR049559">
    <property type="entry name" value="Rrp6p-like_exo"/>
</dbReference>
<evidence type="ECO:0000259" key="10">
    <source>
        <dbReference type="PROSITE" id="PS50967"/>
    </source>
</evidence>
<feature type="compositionally biased region" description="Basic and acidic residues" evidence="9">
    <location>
        <begin position="768"/>
        <end position="791"/>
    </location>
</feature>
<dbReference type="PROSITE" id="PS50967">
    <property type="entry name" value="HRDC"/>
    <property type="match status" value="1"/>
</dbReference>
<keyword evidence="3" id="KW-0540">Nuclease</keyword>
<dbReference type="Proteomes" id="UP000069940">
    <property type="component" value="Unassembled WGS sequence"/>
</dbReference>
<dbReference type="PANTHER" id="PTHR12124">
    <property type="entry name" value="POLYMYOSITIS/SCLERODERMA AUTOANTIGEN-RELATED"/>
    <property type="match status" value="1"/>
</dbReference>
<evidence type="ECO:0000256" key="8">
    <source>
        <dbReference type="ARBA" id="ARBA00043957"/>
    </source>
</evidence>
<evidence type="ECO:0000313" key="12">
    <source>
        <dbReference type="Proteomes" id="UP000069940"/>
    </source>
</evidence>
<evidence type="ECO:0000313" key="11">
    <source>
        <dbReference type="EnsemblMetazoa" id="AALFPA23_006466.P8410"/>
    </source>
</evidence>
<reference evidence="12" key="1">
    <citation type="journal article" date="2015" name="Proc. Natl. Acad. Sci. U.S.A.">
        <title>Genome sequence of the Asian Tiger mosquito, Aedes albopictus, reveals insights into its biology, genetics, and evolution.</title>
        <authorList>
            <person name="Chen X.G."/>
            <person name="Jiang X."/>
            <person name="Gu J."/>
            <person name="Xu M."/>
            <person name="Wu Y."/>
            <person name="Deng Y."/>
            <person name="Zhang C."/>
            <person name="Bonizzoni M."/>
            <person name="Dermauw W."/>
            <person name="Vontas J."/>
            <person name="Armbruster P."/>
            <person name="Huang X."/>
            <person name="Yang Y."/>
            <person name="Zhang H."/>
            <person name="He W."/>
            <person name="Peng H."/>
            <person name="Liu Y."/>
            <person name="Wu K."/>
            <person name="Chen J."/>
            <person name="Lirakis M."/>
            <person name="Topalis P."/>
            <person name="Van Leeuwen T."/>
            <person name="Hall A.B."/>
            <person name="Jiang X."/>
            <person name="Thorpe C."/>
            <person name="Mueller R.L."/>
            <person name="Sun C."/>
            <person name="Waterhouse R.M."/>
            <person name="Yan G."/>
            <person name="Tu Z.J."/>
            <person name="Fang X."/>
            <person name="James A.A."/>
        </authorList>
    </citation>
    <scope>NUCLEOTIDE SEQUENCE [LARGE SCALE GENOMIC DNA]</scope>
    <source>
        <strain evidence="12">Foshan</strain>
    </source>
</reference>
<keyword evidence="5" id="KW-0271">Exosome</keyword>
<comment type="similarity">
    <text evidence="8">Belongs to the exosome component 10/RRP6 family.</text>
</comment>
<dbReference type="SUPFAM" id="SSF53098">
    <property type="entry name" value="Ribonuclease H-like"/>
    <property type="match status" value="1"/>
</dbReference>
<evidence type="ECO:0000256" key="3">
    <source>
        <dbReference type="ARBA" id="ARBA00022722"/>
    </source>
</evidence>
<dbReference type="InterPro" id="IPR002562">
    <property type="entry name" value="3'-5'_exonuclease_dom"/>
</dbReference>
<dbReference type="PANTHER" id="PTHR12124:SF47">
    <property type="entry name" value="EXOSOME COMPONENT 10"/>
    <property type="match status" value="1"/>
</dbReference>